<proteinExistence type="predicted"/>
<dbReference type="EMBL" id="JBBHLC010000022">
    <property type="protein sequence ID" value="MEJ5863639.1"/>
    <property type="molecule type" value="Genomic_DNA"/>
</dbReference>
<dbReference type="RefSeq" id="WP_339599198.1">
    <property type="nucleotide sequence ID" value="NZ_JBBHLC010000022.1"/>
</dbReference>
<protein>
    <submittedName>
        <fullName evidence="2">RES family NAD+ phosphorylase</fullName>
    </submittedName>
</protein>
<accession>A0ABU8QSM0</accession>
<evidence type="ECO:0000313" key="3">
    <source>
        <dbReference type="Proteomes" id="UP001380290"/>
    </source>
</evidence>
<reference evidence="2 3" key="1">
    <citation type="submission" date="2024-02" db="EMBL/GenBank/DDBJ databases">
        <title>Identification of pathogenicity and growth-promoting function of Pseudomonas putida variant.</title>
        <authorList>
            <person name="Sun J."/>
        </authorList>
    </citation>
    <scope>NUCLEOTIDE SEQUENCE [LARGE SCALE GENOMIC DNA]</scope>
    <source>
        <strain evidence="2 3">A03</strain>
    </source>
</reference>
<evidence type="ECO:0000313" key="2">
    <source>
        <dbReference type="EMBL" id="MEJ5863639.1"/>
    </source>
</evidence>
<organism evidence="2 3">
    <name type="scientific">Pseudomonas farsensis</name>
    <dbReference type="NCBI Taxonomy" id="2745492"/>
    <lineage>
        <taxon>Bacteria</taxon>
        <taxon>Pseudomonadati</taxon>
        <taxon>Pseudomonadota</taxon>
        <taxon>Gammaproteobacteria</taxon>
        <taxon>Pseudomonadales</taxon>
        <taxon>Pseudomonadaceae</taxon>
        <taxon>Pseudomonas</taxon>
    </lineage>
</organism>
<sequence length="245" mass="27618">MKTWTVSLEFNVMSIKGDDKQSIEQLIQKLHPQGKLIPKWVKQGSHAYRVQGIRHKKAENYRCPKWPEELGRYNDPQEEIGIWYGAQNPCAALAETFGRLRPRASKGAGIFINVTDLGSRTMCVVEMDRDLKLLDLKLCLSKLARTIDEVSGADYTLTQEIVRVVSRLPGNPFDGIAYESRHHPDGSSCYALWTKPGEATTVRTVEVTKLSDFEYQGAFPEGFGDDSLDTEEIMTEILGYKVLGF</sequence>
<name>A0ABU8QSM0_9PSED</name>
<feature type="domain" description="RES" evidence="1">
    <location>
        <begin position="58"/>
        <end position="205"/>
    </location>
</feature>
<dbReference type="Pfam" id="PF08808">
    <property type="entry name" value="RES"/>
    <property type="match status" value="1"/>
</dbReference>
<dbReference type="SMART" id="SM00953">
    <property type="entry name" value="RES"/>
    <property type="match status" value="1"/>
</dbReference>
<dbReference type="Proteomes" id="UP001380290">
    <property type="component" value="Unassembled WGS sequence"/>
</dbReference>
<dbReference type="InterPro" id="IPR014914">
    <property type="entry name" value="RES_dom"/>
</dbReference>
<evidence type="ECO:0000259" key="1">
    <source>
        <dbReference type="SMART" id="SM00953"/>
    </source>
</evidence>
<keyword evidence="3" id="KW-1185">Reference proteome</keyword>
<gene>
    <name evidence="2" type="ORF">V7S98_10425</name>
</gene>
<comment type="caution">
    <text evidence="2">The sequence shown here is derived from an EMBL/GenBank/DDBJ whole genome shotgun (WGS) entry which is preliminary data.</text>
</comment>